<accession>A0A543CST2</accession>
<dbReference type="SUPFAM" id="SSF141571">
    <property type="entry name" value="Pentapeptide repeat-like"/>
    <property type="match status" value="1"/>
</dbReference>
<dbReference type="AlphaFoldDB" id="A0A543CST2"/>
<name>A0A543CST2_9ACTN</name>
<sequence length="219" mass="23741">MPTRRARTPVPPKLPAELVPARLSSLTDDGVYLSQEFGGSVEAGTRAEDVDVERCRFDTAGLAGAVLRRGSFSDVEFLGCDLANIEVVDGMVTNALLDRCRLTGAKWTGCTFRDVVFAGCRGDLSRFRMSRFRNVVFRDCNLTEADFQGAEFTGCRFEDCRMQGVQFSQAKMLGTTVFSGCDLWGIGGVESLRGSTVKSADAQSLLHTLASALGITVEE</sequence>
<dbReference type="Pfam" id="PF13599">
    <property type="entry name" value="Pentapeptide_4"/>
    <property type="match status" value="1"/>
</dbReference>
<dbReference type="PANTHER" id="PTHR14136">
    <property type="entry name" value="BTB_POZ DOMAIN-CONTAINING PROTEIN KCTD9"/>
    <property type="match status" value="1"/>
</dbReference>
<dbReference type="EMBL" id="VFOZ01000001">
    <property type="protein sequence ID" value="TQM00089.1"/>
    <property type="molecule type" value="Genomic_DNA"/>
</dbReference>
<dbReference type="OrthoDB" id="4775025at2"/>
<evidence type="ECO:0000313" key="2">
    <source>
        <dbReference type="Proteomes" id="UP000316096"/>
    </source>
</evidence>
<comment type="caution">
    <text evidence="1">The sequence shown here is derived from an EMBL/GenBank/DDBJ whole genome shotgun (WGS) entry which is preliminary data.</text>
</comment>
<dbReference type="InterPro" id="IPR001646">
    <property type="entry name" value="5peptide_repeat"/>
</dbReference>
<evidence type="ECO:0000313" key="1">
    <source>
        <dbReference type="EMBL" id="TQM00089.1"/>
    </source>
</evidence>
<dbReference type="RefSeq" id="WP_141959381.1">
    <property type="nucleotide sequence ID" value="NZ_VFOZ01000001.1"/>
</dbReference>
<proteinExistence type="predicted"/>
<gene>
    <name evidence="1" type="ORF">FB559_5794</name>
</gene>
<dbReference type="PANTHER" id="PTHR14136:SF17">
    <property type="entry name" value="BTB_POZ DOMAIN-CONTAINING PROTEIN KCTD9"/>
    <property type="match status" value="1"/>
</dbReference>
<protein>
    <submittedName>
        <fullName evidence="1">Pentapeptide repeat protein</fullName>
    </submittedName>
</protein>
<dbReference type="Proteomes" id="UP000316096">
    <property type="component" value="Unassembled WGS sequence"/>
</dbReference>
<organism evidence="1 2">
    <name type="scientific">Actinoallomurus bryophytorum</name>
    <dbReference type="NCBI Taxonomy" id="1490222"/>
    <lineage>
        <taxon>Bacteria</taxon>
        <taxon>Bacillati</taxon>
        <taxon>Actinomycetota</taxon>
        <taxon>Actinomycetes</taxon>
        <taxon>Streptosporangiales</taxon>
        <taxon>Thermomonosporaceae</taxon>
        <taxon>Actinoallomurus</taxon>
    </lineage>
</organism>
<reference evidence="1 2" key="1">
    <citation type="submission" date="2019-06" db="EMBL/GenBank/DDBJ databases">
        <title>Sequencing the genomes of 1000 actinobacteria strains.</title>
        <authorList>
            <person name="Klenk H.-P."/>
        </authorList>
    </citation>
    <scope>NUCLEOTIDE SEQUENCE [LARGE SCALE GENOMIC DNA]</scope>
    <source>
        <strain evidence="1 2">DSM 102200</strain>
    </source>
</reference>
<keyword evidence="2" id="KW-1185">Reference proteome</keyword>
<dbReference type="Gene3D" id="2.160.20.80">
    <property type="entry name" value="E3 ubiquitin-protein ligase SopA"/>
    <property type="match status" value="1"/>
</dbReference>
<dbReference type="InterPro" id="IPR051082">
    <property type="entry name" value="Pentapeptide-BTB/POZ_domain"/>
</dbReference>